<proteinExistence type="inferred from homology"/>
<feature type="region of interest" description="Disordered" evidence="4">
    <location>
        <begin position="1"/>
        <end position="29"/>
    </location>
</feature>
<name>Q5KGP5_CRYD1</name>
<gene>
    <name evidence="6" type="ordered locus">CNE02820</name>
</gene>
<dbReference type="VEuPathDB" id="FungiDB:CNE02820"/>
<dbReference type="NCBIfam" id="NF040713">
    <property type="entry name" value="ZapE"/>
    <property type="match status" value="1"/>
</dbReference>
<dbReference type="AlphaFoldDB" id="Q5KGP5"/>
<evidence type="ECO:0000256" key="2">
    <source>
        <dbReference type="ARBA" id="ARBA00022741"/>
    </source>
</evidence>
<dbReference type="SUPFAM" id="SSF52540">
    <property type="entry name" value="P-loop containing nucleoside triphosphate hydrolases"/>
    <property type="match status" value="2"/>
</dbReference>
<dbReference type="GeneID" id="3257655"/>
<dbReference type="RefSeq" id="XP_024512913.1">
    <property type="nucleotide sequence ID" value="XM_024657229.1"/>
</dbReference>
<feature type="domain" description="AAA+ ATPase" evidence="5">
    <location>
        <begin position="187"/>
        <end position="372"/>
    </location>
</feature>
<evidence type="ECO:0000259" key="5">
    <source>
        <dbReference type="SMART" id="SM00382"/>
    </source>
</evidence>
<accession>Q5KGP5</accession>
<dbReference type="PANTHER" id="PTHR12169:SF2">
    <property type="entry name" value="AFG1P"/>
    <property type="match status" value="1"/>
</dbReference>
<keyword evidence="3" id="KW-0067">ATP-binding</keyword>
<dbReference type="PaxDb" id="214684-Q5KGP5"/>
<dbReference type="GO" id="GO:0016887">
    <property type="term" value="F:ATP hydrolysis activity"/>
    <property type="evidence" value="ECO:0000318"/>
    <property type="project" value="GO_Central"/>
</dbReference>
<evidence type="ECO:0000256" key="3">
    <source>
        <dbReference type="ARBA" id="ARBA00022840"/>
    </source>
</evidence>
<organism evidence="6 7">
    <name type="scientific">Cryptococcus deneoformans (strain JEC21 / ATCC MYA-565)</name>
    <name type="common">Cryptococcus neoformans var. neoformans serotype D</name>
    <dbReference type="NCBI Taxonomy" id="214684"/>
    <lineage>
        <taxon>Eukaryota</taxon>
        <taxon>Fungi</taxon>
        <taxon>Dikarya</taxon>
        <taxon>Basidiomycota</taxon>
        <taxon>Agaricomycotina</taxon>
        <taxon>Tremellomycetes</taxon>
        <taxon>Tremellales</taxon>
        <taxon>Cryptococcaceae</taxon>
        <taxon>Cryptococcus</taxon>
        <taxon>Cryptococcus neoformans species complex</taxon>
    </lineage>
</organism>
<keyword evidence="2" id="KW-0547">Nucleotide-binding</keyword>
<dbReference type="KEGG" id="cne:CNE02820"/>
<dbReference type="Pfam" id="PF03969">
    <property type="entry name" value="AFG1_ATPase"/>
    <property type="match status" value="1"/>
</dbReference>
<dbReference type="OrthoDB" id="2193432at2759"/>
<comment type="similarity">
    <text evidence="1">Belongs to the AFG1 ATPase family.</text>
</comment>
<dbReference type="Proteomes" id="UP000002149">
    <property type="component" value="Chromosome 5"/>
</dbReference>
<protein>
    <recommendedName>
        <fullName evidence="5">AAA+ ATPase domain-containing protein</fullName>
    </recommendedName>
</protein>
<dbReference type="SMART" id="SM00382">
    <property type="entry name" value="AAA"/>
    <property type="match status" value="1"/>
</dbReference>
<dbReference type="Gene3D" id="3.40.50.300">
    <property type="entry name" value="P-loop containing nucleotide triphosphate hydrolases"/>
    <property type="match status" value="1"/>
</dbReference>
<keyword evidence="7" id="KW-1185">Reference proteome</keyword>
<dbReference type="InterPro" id="IPR003593">
    <property type="entry name" value="AAA+_ATPase"/>
</dbReference>
<evidence type="ECO:0000256" key="1">
    <source>
        <dbReference type="ARBA" id="ARBA00010322"/>
    </source>
</evidence>
<dbReference type="eggNOG" id="KOG2383">
    <property type="taxonomic scope" value="Eukaryota"/>
</dbReference>
<dbReference type="HOGENOM" id="CLU_008681_7_0_1"/>
<evidence type="ECO:0000256" key="4">
    <source>
        <dbReference type="SAM" id="MobiDB-lite"/>
    </source>
</evidence>
<dbReference type="GO" id="GO:0005737">
    <property type="term" value="C:cytoplasm"/>
    <property type="evidence" value="ECO:0000318"/>
    <property type="project" value="GO_Central"/>
</dbReference>
<reference evidence="6 7" key="1">
    <citation type="journal article" date="2005" name="Science">
        <title>The genome of the basidiomycetous yeast and human pathogen Cryptococcus neoformans.</title>
        <authorList>
            <person name="Loftus B.J."/>
            <person name="Fung E."/>
            <person name="Roncaglia P."/>
            <person name="Rowley D."/>
            <person name="Amedeo P."/>
            <person name="Bruno D."/>
            <person name="Vamathevan J."/>
            <person name="Miranda M."/>
            <person name="Anderson I.J."/>
            <person name="Fraser J.A."/>
            <person name="Allen J.E."/>
            <person name="Bosdet I.E."/>
            <person name="Brent M.R."/>
            <person name="Chiu R."/>
            <person name="Doering T.L."/>
            <person name="Donlin M.J."/>
            <person name="D'Souza C.A."/>
            <person name="Fox D.S."/>
            <person name="Grinberg V."/>
            <person name="Fu J."/>
            <person name="Fukushima M."/>
            <person name="Haas B.J."/>
            <person name="Huang J.C."/>
            <person name="Janbon G."/>
            <person name="Jones S.J."/>
            <person name="Koo H.L."/>
            <person name="Krzywinski M.I."/>
            <person name="Kwon-Chung J.K."/>
            <person name="Lengeler K.B."/>
            <person name="Maiti R."/>
            <person name="Marra M.A."/>
            <person name="Marra R.E."/>
            <person name="Mathewson C.A."/>
            <person name="Mitchell T.G."/>
            <person name="Pertea M."/>
            <person name="Riggs F.R."/>
            <person name="Salzberg S.L."/>
            <person name="Schein J.E."/>
            <person name="Shvartsbeyn A."/>
            <person name="Shin H."/>
            <person name="Shumway M."/>
            <person name="Specht C.A."/>
            <person name="Suh B.B."/>
            <person name="Tenney A."/>
            <person name="Utterback T.R."/>
            <person name="Wickes B.L."/>
            <person name="Wortman J.R."/>
            <person name="Wye N.H."/>
            <person name="Kronstad J.W."/>
            <person name="Lodge J.K."/>
            <person name="Heitman J."/>
            <person name="Davis R.W."/>
            <person name="Fraser C.M."/>
            <person name="Hyman R.W."/>
        </authorList>
    </citation>
    <scope>NUCLEOTIDE SEQUENCE [LARGE SCALE GENOMIC DNA]</scope>
    <source>
        <strain evidence="7">JEC21 / ATCC MYA-565</strain>
    </source>
</reference>
<dbReference type="InParanoid" id="Q5KGP5"/>
<dbReference type="InterPro" id="IPR027417">
    <property type="entry name" value="P-loop_NTPase"/>
</dbReference>
<evidence type="ECO:0000313" key="7">
    <source>
        <dbReference type="Proteomes" id="UP000002149"/>
    </source>
</evidence>
<feature type="compositionally biased region" description="Low complexity" evidence="4">
    <location>
        <begin position="16"/>
        <end position="29"/>
    </location>
</feature>
<dbReference type="PANTHER" id="PTHR12169">
    <property type="entry name" value="ATPASE N2B"/>
    <property type="match status" value="1"/>
</dbReference>
<dbReference type="GO" id="GO:0005739">
    <property type="term" value="C:mitochondrion"/>
    <property type="evidence" value="ECO:0000318"/>
    <property type="project" value="GO_Central"/>
</dbReference>
<sequence length="731" mass="83040">MIRKNVSRAVGQRLHLPSSNPSLSSGTRTTRTTNLLGATQTFPLCLRHHIHCTSLKNATPLISEVKLPHDHASNPPAALPPAPTDLLELYRGLVAAGRLNWDDEQVRCVMKLRQLLDTLRDYSPPLELVAKLNPSAPYIAQQKEQTSWWKGNRNMGEHLGFSKTNGEVEKRLVKVLSGEEELANLKTPKGILLTGPPGSGKSLLLSLFYQLLPISKKRIHYHAFTLALYKEVFSEMNRRKSSDEEEWERKARNKELAGKKGWKSVFAGGRWDEEGKERLVWAKEEGMAFNIARRMILEYTVLYFDEFQLIDASSAALIRDVLSWYWRLGGVIVTCSNRVPEDLYHHGVQKERLAGFLDALKARCEVVQVDGGRDWRREIERGDQIRWFHSKQQLDFERAWSAVLETQESKQKQIQVYGRTLTIPQAAGNTCRFTFSQLCEEALGPADYLALVSTFSTFFIDEVPTLYLRHKNEARRLINLIDALYESRCQVFLRSPSTPSTLFFPDALNLSSQEEETLTNERMMSAESLSATIQVPYRPNVSYYNNLSPAQRDREATEEKRKGTSFSVLGIWTGEDEKFAYKRAVSRLIEMTSSPSYAVEEWAPLEPTLRSWEGQPHPPGGASKTYKQLAPSPSYEVEDETNINIDSRVVIERCDSYHHPINNESEERKKLFKKDGDRKPPTPIHEQHIWGVVDQWGEKAGRWGRGVRAFSPDPAASGVSCSCGKEKSCGQ</sequence>
<dbReference type="InterPro" id="IPR005654">
    <property type="entry name" value="ATPase_AFG1-like"/>
</dbReference>
<dbReference type="GO" id="GO:0005524">
    <property type="term" value="F:ATP binding"/>
    <property type="evidence" value="ECO:0007669"/>
    <property type="project" value="UniProtKB-KW"/>
</dbReference>
<evidence type="ECO:0000313" key="6">
    <source>
        <dbReference type="EMBL" id="AAW43684.2"/>
    </source>
</evidence>
<dbReference type="EMBL" id="AE017345">
    <property type="protein sequence ID" value="AAW43684.2"/>
    <property type="molecule type" value="Genomic_DNA"/>
</dbReference>